<keyword evidence="2" id="KW-1185">Reference proteome</keyword>
<dbReference type="OrthoDB" id="3783774at2"/>
<evidence type="ECO:0000313" key="1">
    <source>
        <dbReference type="EMBL" id="SFB70211.1"/>
    </source>
</evidence>
<reference evidence="1 2" key="1">
    <citation type="submission" date="2016-10" db="EMBL/GenBank/DDBJ databases">
        <authorList>
            <person name="de Groot N.N."/>
        </authorList>
    </citation>
    <scope>NUCLEOTIDE SEQUENCE [LARGE SCALE GENOMIC DNA]</scope>
    <source>
        <strain evidence="1 2">CGMCC 1.7056</strain>
    </source>
</reference>
<dbReference type="Proteomes" id="UP000198832">
    <property type="component" value="Unassembled WGS sequence"/>
</dbReference>
<evidence type="ECO:0000313" key="2">
    <source>
        <dbReference type="Proteomes" id="UP000198832"/>
    </source>
</evidence>
<proteinExistence type="predicted"/>
<dbReference type="RefSeq" id="WP_091118885.1">
    <property type="nucleotide sequence ID" value="NZ_FOLB01000001.1"/>
</dbReference>
<dbReference type="EMBL" id="FOLB01000001">
    <property type="protein sequence ID" value="SFB70211.1"/>
    <property type="molecule type" value="Genomic_DNA"/>
</dbReference>
<protein>
    <submittedName>
        <fullName evidence="1">Uncharacterized protein</fullName>
    </submittedName>
</protein>
<sequence length="83" mass="9211">MSTAAERDAIATLAEKAWPHFESNQVKWRSKPVTQARLALAIEALLVHMRAKKPDIATMTGLTAYREEDGIHITVELGTLPLE</sequence>
<organism evidence="1 2">
    <name type="scientific">Nocardioides terrae</name>
    <dbReference type="NCBI Taxonomy" id="574651"/>
    <lineage>
        <taxon>Bacteria</taxon>
        <taxon>Bacillati</taxon>
        <taxon>Actinomycetota</taxon>
        <taxon>Actinomycetes</taxon>
        <taxon>Propionibacteriales</taxon>
        <taxon>Nocardioidaceae</taxon>
        <taxon>Nocardioides</taxon>
    </lineage>
</organism>
<gene>
    <name evidence="1" type="ORF">SAMN04487968_10133</name>
</gene>
<dbReference type="STRING" id="574651.SAMN04487968_10133"/>
<dbReference type="AlphaFoldDB" id="A0A1I1D5L4"/>
<name>A0A1I1D5L4_9ACTN</name>
<accession>A0A1I1D5L4</accession>